<keyword evidence="2" id="KW-1185">Reference proteome</keyword>
<gene>
    <name evidence="1" type="ORF">AWB74_03424</name>
</gene>
<dbReference type="Proteomes" id="UP000055019">
    <property type="component" value="Unassembled WGS sequence"/>
</dbReference>
<protein>
    <recommendedName>
        <fullName evidence="3">Zinc-ribbon domain-containing protein</fullName>
    </recommendedName>
</protein>
<evidence type="ECO:0008006" key="3">
    <source>
        <dbReference type="Google" id="ProtNLM"/>
    </source>
</evidence>
<dbReference type="AlphaFoldDB" id="A0A158J5M2"/>
<accession>A0A158J5M2</accession>
<proteinExistence type="predicted"/>
<sequence>MSDFSFSDTRLRLMDEAASYREQMLKKAGQKPVPIWECGRGHRWDKTLDIAQNVRCMNCASERRDLETRRLRELADVRGGMLLSHRYVDAATPLNWKCAYGHVWDAHPDAASRHWCAQCARMVFASYR</sequence>
<dbReference type="OrthoDB" id="583824at2"/>
<dbReference type="EMBL" id="FCOM02000013">
    <property type="protein sequence ID" value="SAL64055.1"/>
    <property type="molecule type" value="Genomic_DNA"/>
</dbReference>
<dbReference type="RefSeq" id="WP_061147923.1">
    <property type="nucleotide sequence ID" value="NZ_FCOM02000013.1"/>
</dbReference>
<organism evidence="1 2">
    <name type="scientific">Caballeronia arvi</name>
    <dbReference type="NCBI Taxonomy" id="1777135"/>
    <lineage>
        <taxon>Bacteria</taxon>
        <taxon>Pseudomonadati</taxon>
        <taxon>Pseudomonadota</taxon>
        <taxon>Betaproteobacteria</taxon>
        <taxon>Burkholderiales</taxon>
        <taxon>Burkholderiaceae</taxon>
        <taxon>Caballeronia</taxon>
    </lineage>
</organism>
<reference evidence="1" key="1">
    <citation type="submission" date="2016-01" db="EMBL/GenBank/DDBJ databases">
        <authorList>
            <person name="Peeters C."/>
        </authorList>
    </citation>
    <scope>NUCLEOTIDE SEQUENCE [LARGE SCALE GENOMIC DNA]</scope>
    <source>
        <strain evidence="1">LMG 29317</strain>
    </source>
</reference>
<evidence type="ECO:0000313" key="1">
    <source>
        <dbReference type="EMBL" id="SAL64055.1"/>
    </source>
</evidence>
<evidence type="ECO:0000313" key="2">
    <source>
        <dbReference type="Proteomes" id="UP000055019"/>
    </source>
</evidence>
<name>A0A158J5M2_9BURK</name>
<comment type="caution">
    <text evidence="1">The sequence shown here is derived from an EMBL/GenBank/DDBJ whole genome shotgun (WGS) entry which is preliminary data.</text>
</comment>